<keyword evidence="5" id="KW-1185">Reference proteome</keyword>
<evidence type="ECO:0000313" key="5">
    <source>
        <dbReference type="Proteomes" id="UP000000759"/>
    </source>
</evidence>
<evidence type="ECO:0000256" key="2">
    <source>
        <dbReference type="ARBA" id="ARBA00022679"/>
    </source>
</evidence>
<dbReference type="eggNOG" id="KOG1584">
    <property type="taxonomic scope" value="Eukaryota"/>
</dbReference>
<gene>
    <name evidence="4" type="ORF">PHATRDRAFT_35253</name>
</gene>
<dbReference type="HOGENOM" id="CLU_027239_3_1_1"/>
<comment type="similarity">
    <text evidence="1">Belongs to the sulfotransferase 1 family.</text>
</comment>
<dbReference type="OrthoDB" id="205623at2759"/>
<dbReference type="GeneID" id="7200606"/>
<dbReference type="InterPro" id="IPR027417">
    <property type="entry name" value="P-loop_NTPase"/>
</dbReference>
<dbReference type="KEGG" id="pti:PHATRDRAFT_35253"/>
<dbReference type="GO" id="GO:0008146">
    <property type="term" value="F:sulfotransferase activity"/>
    <property type="evidence" value="ECO:0007669"/>
    <property type="project" value="InterPro"/>
</dbReference>
<dbReference type="Gene3D" id="3.40.50.300">
    <property type="entry name" value="P-loop containing nucleotide triphosphate hydrolases"/>
    <property type="match status" value="1"/>
</dbReference>
<dbReference type="InterPro" id="IPR000863">
    <property type="entry name" value="Sulfotransferase_dom"/>
</dbReference>
<dbReference type="PaxDb" id="2850-Phatr35253"/>
<reference evidence="5" key="2">
    <citation type="submission" date="2008-08" db="EMBL/GenBank/DDBJ databases">
        <authorList>
            <consortium name="Diatom Consortium"/>
            <person name="Grigoriev I."/>
            <person name="Grimwood J."/>
            <person name="Kuo A."/>
            <person name="Otillar R.P."/>
            <person name="Salamov A."/>
            <person name="Detter J.C."/>
            <person name="Lindquist E."/>
            <person name="Shapiro H."/>
            <person name="Lucas S."/>
            <person name="Glavina del Rio T."/>
            <person name="Pitluck S."/>
            <person name="Rokhsar D."/>
            <person name="Bowler C."/>
        </authorList>
    </citation>
    <scope>GENOME REANNOTATION</scope>
    <source>
        <strain evidence="5">CCAP 1055/1</strain>
    </source>
</reference>
<dbReference type="EMBL" id="CM000610">
    <property type="protein sequence ID" value="EEC48835.1"/>
    <property type="molecule type" value="Genomic_DNA"/>
</dbReference>
<dbReference type="AlphaFoldDB" id="B7FXZ9"/>
<feature type="domain" description="Sulfotransferase" evidence="3">
    <location>
        <begin position="41"/>
        <end position="270"/>
    </location>
</feature>
<proteinExistence type="inferred from homology"/>
<dbReference type="OMA" id="QQICHQL"/>
<evidence type="ECO:0000259" key="3">
    <source>
        <dbReference type="Pfam" id="PF00685"/>
    </source>
</evidence>
<dbReference type="Proteomes" id="UP000000759">
    <property type="component" value="Chromosome 7"/>
</dbReference>
<keyword evidence="2" id="KW-0808">Transferase</keyword>
<reference evidence="4 5" key="1">
    <citation type="journal article" date="2008" name="Nature">
        <title>The Phaeodactylum genome reveals the evolutionary history of diatom genomes.</title>
        <authorList>
            <person name="Bowler C."/>
            <person name="Allen A.E."/>
            <person name="Badger J.H."/>
            <person name="Grimwood J."/>
            <person name="Jabbari K."/>
            <person name="Kuo A."/>
            <person name="Maheswari U."/>
            <person name="Martens C."/>
            <person name="Maumus F."/>
            <person name="Otillar R.P."/>
            <person name="Rayko E."/>
            <person name="Salamov A."/>
            <person name="Vandepoele K."/>
            <person name="Beszteri B."/>
            <person name="Gruber A."/>
            <person name="Heijde M."/>
            <person name="Katinka M."/>
            <person name="Mock T."/>
            <person name="Valentin K."/>
            <person name="Verret F."/>
            <person name="Berges J.A."/>
            <person name="Brownlee C."/>
            <person name="Cadoret J.P."/>
            <person name="Chiovitti A."/>
            <person name="Choi C.J."/>
            <person name="Coesel S."/>
            <person name="De Martino A."/>
            <person name="Detter J.C."/>
            <person name="Durkin C."/>
            <person name="Falciatore A."/>
            <person name="Fournet J."/>
            <person name="Haruta M."/>
            <person name="Huysman M.J."/>
            <person name="Jenkins B.D."/>
            <person name="Jiroutova K."/>
            <person name="Jorgensen R.E."/>
            <person name="Joubert Y."/>
            <person name="Kaplan A."/>
            <person name="Kroger N."/>
            <person name="Kroth P.G."/>
            <person name="La Roche J."/>
            <person name="Lindquist E."/>
            <person name="Lommer M."/>
            <person name="Martin-Jezequel V."/>
            <person name="Lopez P.J."/>
            <person name="Lucas S."/>
            <person name="Mangogna M."/>
            <person name="McGinnis K."/>
            <person name="Medlin L.K."/>
            <person name="Montsant A."/>
            <person name="Oudot-Le Secq M.P."/>
            <person name="Napoli C."/>
            <person name="Obornik M."/>
            <person name="Parker M.S."/>
            <person name="Petit J.L."/>
            <person name="Porcel B.M."/>
            <person name="Poulsen N."/>
            <person name="Robison M."/>
            <person name="Rychlewski L."/>
            <person name="Rynearson T.A."/>
            <person name="Schmutz J."/>
            <person name="Shapiro H."/>
            <person name="Siaut M."/>
            <person name="Stanley M."/>
            <person name="Sussman M.R."/>
            <person name="Taylor A.R."/>
            <person name="Vardi A."/>
            <person name="von Dassow P."/>
            <person name="Vyverman W."/>
            <person name="Willis A."/>
            <person name="Wyrwicz L.S."/>
            <person name="Rokhsar D.S."/>
            <person name="Weissenbach J."/>
            <person name="Armbrust E.V."/>
            <person name="Green B.R."/>
            <person name="Van de Peer Y."/>
            <person name="Grigoriev I.V."/>
        </authorList>
    </citation>
    <scope>NUCLEOTIDE SEQUENCE [LARGE SCALE GENOMIC DNA]</scope>
    <source>
        <strain evidence="4 5">CCAP 1055/1</strain>
    </source>
</reference>
<organism evidence="4 5">
    <name type="scientific">Phaeodactylum tricornutum (strain CCAP 1055/1)</name>
    <dbReference type="NCBI Taxonomy" id="556484"/>
    <lineage>
        <taxon>Eukaryota</taxon>
        <taxon>Sar</taxon>
        <taxon>Stramenopiles</taxon>
        <taxon>Ochrophyta</taxon>
        <taxon>Bacillariophyta</taxon>
        <taxon>Bacillariophyceae</taxon>
        <taxon>Bacillariophycidae</taxon>
        <taxon>Naviculales</taxon>
        <taxon>Phaeodactylaceae</taxon>
        <taxon>Phaeodactylum</taxon>
    </lineage>
</organism>
<dbReference type="InParanoid" id="B7FXZ9"/>
<evidence type="ECO:0000313" key="4">
    <source>
        <dbReference type="EMBL" id="EEC48835.1"/>
    </source>
</evidence>
<dbReference type="Pfam" id="PF00685">
    <property type="entry name" value="Sulfotransfer_1"/>
    <property type="match status" value="1"/>
</dbReference>
<dbReference type="PANTHER" id="PTHR11783">
    <property type="entry name" value="SULFOTRANSFERASE SULT"/>
    <property type="match status" value="1"/>
</dbReference>
<dbReference type="SUPFAM" id="SSF52540">
    <property type="entry name" value="P-loop containing nucleoside triphosphate hydrolases"/>
    <property type="match status" value="1"/>
</dbReference>
<evidence type="ECO:0000256" key="1">
    <source>
        <dbReference type="ARBA" id="ARBA00005771"/>
    </source>
</evidence>
<protein>
    <recommendedName>
        <fullName evidence="3">Sulfotransferase domain-containing protein</fullName>
    </recommendedName>
</protein>
<sequence>MPVESAFENNSAAIKLMKRRLAKFETAEGRLKGLHYEPQANDVVITTTPKAGTTWMQQICHQLRSHGDMDFEEISAVVPWLELAHDQGQDLKAVQFGEQDGMPRFFKTHAWANHCPKFRKAIVVLRSPEDVLVSFYHFFEDWFFESGTVSMDAFAEEFWLARDIPTSKMQNASYFVHLISWYKRREEKGVLIVFFEDLINDLQGQVKRIAKFLSTSDISLDDGMTVQTAVRCSSFEFMKSHESQFDEHLSKLARNEACGMEKTAGMTRSKLTKGRVGSGVVLSDAIRQRIQQKWKEVVEPVTGCASYNDLRKQLTASRNNSDGRCI</sequence>
<accession>B7FXZ9</accession>
<name>B7FXZ9_PHATC</name>
<dbReference type="RefSeq" id="XP_002179849.1">
    <property type="nucleotide sequence ID" value="XM_002179813.1"/>
</dbReference>